<keyword evidence="3" id="KW-1185">Reference proteome</keyword>
<dbReference type="RefSeq" id="WP_163677001.1">
    <property type="nucleotide sequence ID" value="NZ_JAAIYP010000034.1"/>
</dbReference>
<comment type="caution">
    <text evidence="2">The sequence shown here is derived from an EMBL/GenBank/DDBJ whole genome shotgun (WGS) entry which is preliminary data.</text>
</comment>
<accession>A0A7C9UYV1</accession>
<reference evidence="2 3" key="1">
    <citation type="submission" date="2020-02" db="EMBL/GenBank/DDBJ databases">
        <authorList>
            <person name="Dziuba M."/>
            <person name="Kuznetsov B."/>
            <person name="Mardanov A."/>
            <person name="Ravin N."/>
            <person name="Grouzdev D."/>
        </authorList>
    </citation>
    <scope>NUCLEOTIDE SEQUENCE [LARGE SCALE GENOMIC DNA]</scope>
    <source>
        <strain evidence="2 3">SpK</strain>
    </source>
</reference>
<gene>
    <name evidence="2" type="ORF">G4223_06990</name>
</gene>
<name>A0A7C9UYV1_9PROT</name>
<dbReference type="SUPFAM" id="SSF52980">
    <property type="entry name" value="Restriction endonuclease-like"/>
    <property type="match status" value="1"/>
</dbReference>
<dbReference type="Pfam" id="PF14511">
    <property type="entry name" value="RE_EcoO109I"/>
    <property type="match status" value="1"/>
</dbReference>
<dbReference type="EMBL" id="JAAIYP010000034">
    <property type="protein sequence ID" value="NFV79854.1"/>
    <property type="molecule type" value="Genomic_DNA"/>
</dbReference>
<evidence type="ECO:0000313" key="2">
    <source>
        <dbReference type="EMBL" id="NFV79854.1"/>
    </source>
</evidence>
<feature type="domain" description="Type II restriction endonuclease EcoO109IR" evidence="1">
    <location>
        <begin position="34"/>
        <end position="207"/>
    </location>
</feature>
<dbReference type="AlphaFoldDB" id="A0A7C9UYV1"/>
<sequence>MSIVDAERQIEAVAEGLAGQVAELLGISPEDADKLIERVGHLYMDRMKDRFTDLRFNNRLKRTNPFLLQVRGARTVRQWAENQVMSALFASEEEAIGHVLETIAKVCHPTAREPLITDDLDFEVEDGDRVTGYQIKMSWDCMPMSSRKNLSNTVRNLREHYQKQGKEFVGVFAPCYGRSATNKTNSQEYVSMRSREFWTDVGNGDQEYDIKVGEVCRLLCSEFRSELSEEVVPELIDRLTAEGVAVFGTPEGDIDFRKLFRKINP</sequence>
<protein>
    <recommendedName>
        <fullName evidence="1">Type II restriction endonuclease EcoO109IR domain-containing protein</fullName>
    </recommendedName>
</protein>
<evidence type="ECO:0000313" key="3">
    <source>
        <dbReference type="Proteomes" id="UP000480684"/>
    </source>
</evidence>
<dbReference type="InterPro" id="IPR011335">
    <property type="entry name" value="Restrct_endonuc-II-like"/>
</dbReference>
<proteinExistence type="predicted"/>
<dbReference type="Proteomes" id="UP000480684">
    <property type="component" value="Unassembled WGS sequence"/>
</dbReference>
<dbReference type="InterPro" id="IPR032793">
    <property type="entry name" value="RE_EcoO109IR"/>
</dbReference>
<evidence type="ECO:0000259" key="1">
    <source>
        <dbReference type="Pfam" id="PF14511"/>
    </source>
</evidence>
<organism evidence="2 3">
    <name type="scientific">Magnetospirillum aberrantis SpK</name>
    <dbReference type="NCBI Taxonomy" id="908842"/>
    <lineage>
        <taxon>Bacteria</taxon>
        <taxon>Pseudomonadati</taxon>
        <taxon>Pseudomonadota</taxon>
        <taxon>Alphaproteobacteria</taxon>
        <taxon>Rhodospirillales</taxon>
        <taxon>Rhodospirillaceae</taxon>
        <taxon>Magnetospirillum</taxon>
    </lineage>
</organism>